<dbReference type="EMBL" id="CAEZVO010000019">
    <property type="protein sequence ID" value="CAB4629087.1"/>
    <property type="molecule type" value="Genomic_DNA"/>
</dbReference>
<accession>A0A6J6IWJ5</accession>
<evidence type="ECO:0000313" key="2">
    <source>
        <dbReference type="EMBL" id="CAB4629087.1"/>
    </source>
</evidence>
<dbReference type="SUPFAM" id="SSF55486">
    <property type="entry name" value="Metalloproteases ('zincins'), catalytic domain"/>
    <property type="match status" value="1"/>
</dbReference>
<gene>
    <name evidence="2" type="ORF">UFOPK2044_00250</name>
</gene>
<organism evidence="2">
    <name type="scientific">freshwater metagenome</name>
    <dbReference type="NCBI Taxonomy" id="449393"/>
    <lineage>
        <taxon>unclassified sequences</taxon>
        <taxon>metagenomes</taxon>
        <taxon>ecological metagenomes</taxon>
    </lineage>
</organism>
<name>A0A6J6IWJ5_9ZZZZ</name>
<protein>
    <submittedName>
        <fullName evidence="2">Unannotated protein</fullName>
    </submittedName>
</protein>
<dbReference type="AlphaFoldDB" id="A0A6J6IWJ5"/>
<proteinExistence type="predicted"/>
<evidence type="ECO:0000256" key="1">
    <source>
        <dbReference type="SAM" id="MobiDB-lite"/>
    </source>
</evidence>
<feature type="region of interest" description="Disordered" evidence="1">
    <location>
        <begin position="1"/>
        <end position="20"/>
    </location>
</feature>
<sequence>MDNDPGLPRIDRDRHGRGMRQSLASQISRGGRRLSSFEQIVSGTCDFLKNAWPDELADLKWEVADAPTISSETKGVRRWGVRRDQMKIIIYRLPIERLGHHKRTDALHERMHIEEFVFAAVGHLIGKEPWELAPDRY</sequence>
<reference evidence="2" key="1">
    <citation type="submission" date="2020-05" db="EMBL/GenBank/DDBJ databases">
        <authorList>
            <person name="Chiriac C."/>
            <person name="Salcher M."/>
            <person name="Ghai R."/>
            <person name="Kavagutti S V."/>
        </authorList>
    </citation>
    <scope>NUCLEOTIDE SEQUENCE</scope>
</reference>